<accession>A0ABV1SC83</accession>
<comment type="cofactor">
    <cofactor evidence="2">
        <name>Mg(2+)</name>
        <dbReference type="ChEBI" id="CHEBI:18420"/>
    </cofactor>
</comment>
<dbReference type="PANTHER" id="PTHR12318:SF0">
    <property type="entry name" value="ACYL-COENZYME A DIPHOSPHATASE NUDT19"/>
    <property type="match status" value="1"/>
</dbReference>
<name>A0ABV1SC83_9RHOB</name>
<keyword evidence="9" id="KW-1185">Reference proteome</keyword>
<sequence length="192" mass="21338">MQTPPIHDACSIILWKKTARGSAVLMGQRGAGASFMPHKFVFPGGRLDDTDHDAPFQSLDAQCQRRLGPQAGALIRCGLRELTEETGLELDRAQDLRFIFRAITPPRRSRRFDARFLMGPASALRQTAQPLPPDGELSHLTWVPLAEARRLDLPFVTELVLAEVAALLTGTPQDGVPFFETRGPRARFERIL</sequence>
<evidence type="ECO:0000256" key="1">
    <source>
        <dbReference type="ARBA" id="ARBA00001936"/>
    </source>
</evidence>
<dbReference type="InterPro" id="IPR000086">
    <property type="entry name" value="NUDIX_hydrolase_dom"/>
</dbReference>
<organism evidence="8 9">
    <name type="scientific">Thioclava kandeliae</name>
    <dbReference type="NCBI Taxonomy" id="3070818"/>
    <lineage>
        <taxon>Bacteria</taxon>
        <taxon>Pseudomonadati</taxon>
        <taxon>Pseudomonadota</taxon>
        <taxon>Alphaproteobacteria</taxon>
        <taxon>Rhodobacterales</taxon>
        <taxon>Paracoccaceae</taxon>
        <taxon>Thioclava</taxon>
    </lineage>
</organism>
<comment type="caution">
    <text evidence="8">The sequence shown here is derived from an EMBL/GenBank/DDBJ whole genome shotgun (WGS) entry which is preliminary data.</text>
</comment>
<comment type="cofactor">
    <cofactor evidence="1">
        <name>Mn(2+)</name>
        <dbReference type="ChEBI" id="CHEBI:29035"/>
    </cofactor>
</comment>
<dbReference type="InterPro" id="IPR039121">
    <property type="entry name" value="NUDT19"/>
</dbReference>
<protein>
    <submittedName>
        <fullName evidence="8">NUDIX hydrolase</fullName>
        <ecNumber evidence="8">3.6.-.-</ecNumber>
    </submittedName>
</protein>
<dbReference type="GO" id="GO:0016787">
    <property type="term" value="F:hydrolase activity"/>
    <property type="evidence" value="ECO:0007669"/>
    <property type="project" value="UniProtKB-KW"/>
</dbReference>
<dbReference type="RefSeq" id="WP_350934454.1">
    <property type="nucleotide sequence ID" value="NZ_JAYWLC010000001.1"/>
</dbReference>
<keyword evidence="5" id="KW-0460">Magnesium</keyword>
<dbReference type="Gene3D" id="3.90.79.10">
    <property type="entry name" value="Nucleoside Triphosphate Pyrophosphohydrolase"/>
    <property type="match status" value="2"/>
</dbReference>
<dbReference type="PROSITE" id="PS51462">
    <property type="entry name" value="NUDIX"/>
    <property type="match status" value="1"/>
</dbReference>
<evidence type="ECO:0000313" key="8">
    <source>
        <dbReference type="EMBL" id="MER5170529.1"/>
    </source>
</evidence>
<evidence type="ECO:0000259" key="7">
    <source>
        <dbReference type="PROSITE" id="PS51462"/>
    </source>
</evidence>
<dbReference type="CDD" id="cd18870">
    <property type="entry name" value="NUDIX_AcylCoAdiphos_Nudt19"/>
    <property type="match status" value="1"/>
</dbReference>
<evidence type="ECO:0000256" key="3">
    <source>
        <dbReference type="ARBA" id="ARBA00022723"/>
    </source>
</evidence>
<gene>
    <name evidence="8" type="ORF">VSX56_01975</name>
</gene>
<keyword evidence="4 8" id="KW-0378">Hydrolase</keyword>
<evidence type="ECO:0000256" key="4">
    <source>
        <dbReference type="ARBA" id="ARBA00022801"/>
    </source>
</evidence>
<proteinExistence type="predicted"/>
<keyword evidence="3" id="KW-0479">Metal-binding</keyword>
<reference evidence="8 9" key="2">
    <citation type="submission" date="2024-06" db="EMBL/GenBank/DDBJ databases">
        <title>Thioclava kandeliae sp. nov. from a rhizosphere soil sample of Kandelia candel in a mangrove.</title>
        <authorList>
            <person name="Mu T."/>
        </authorList>
    </citation>
    <scope>NUCLEOTIDE SEQUENCE [LARGE SCALE GENOMIC DNA]</scope>
    <source>
        <strain evidence="8 9">CPCC 100088</strain>
    </source>
</reference>
<dbReference type="EMBL" id="JAYWLC010000001">
    <property type="protein sequence ID" value="MER5170529.1"/>
    <property type="molecule type" value="Genomic_DNA"/>
</dbReference>
<evidence type="ECO:0000256" key="2">
    <source>
        <dbReference type="ARBA" id="ARBA00001946"/>
    </source>
</evidence>
<reference evidence="8 9" key="1">
    <citation type="submission" date="2024-01" db="EMBL/GenBank/DDBJ databases">
        <authorList>
            <person name="Deng Y."/>
            <person name="Su J."/>
        </authorList>
    </citation>
    <scope>NUCLEOTIDE SEQUENCE [LARGE SCALE GENOMIC DNA]</scope>
    <source>
        <strain evidence="8 9">CPCC 100088</strain>
    </source>
</reference>
<feature type="domain" description="Nudix hydrolase" evidence="7">
    <location>
        <begin position="5"/>
        <end position="165"/>
    </location>
</feature>
<evidence type="ECO:0000256" key="5">
    <source>
        <dbReference type="ARBA" id="ARBA00022842"/>
    </source>
</evidence>
<keyword evidence="6" id="KW-0464">Manganese</keyword>
<dbReference type="SUPFAM" id="SSF55811">
    <property type="entry name" value="Nudix"/>
    <property type="match status" value="1"/>
</dbReference>
<dbReference type="Proteomes" id="UP001438953">
    <property type="component" value="Unassembled WGS sequence"/>
</dbReference>
<dbReference type="Pfam" id="PF00293">
    <property type="entry name" value="NUDIX"/>
    <property type="match status" value="1"/>
</dbReference>
<dbReference type="PANTHER" id="PTHR12318">
    <property type="entry name" value="TESTOSTERONE-REGULATED PROTEIN RP2"/>
    <property type="match status" value="1"/>
</dbReference>
<evidence type="ECO:0000313" key="9">
    <source>
        <dbReference type="Proteomes" id="UP001438953"/>
    </source>
</evidence>
<dbReference type="EC" id="3.6.-.-" evidence="8"/>
<evidence type="ECO:0000256" key="6">
    <source>
        <dbReference type="ARBA" id="ARBA00023211"/>
    </source>
</evidence>
<dbReference type="InterPro" id="IPR015797">
    <property type="entry name" value="NUDIX_hydrolase-like_dom_sf"/>
</dbReference>